<keyword evidence="1" id="KW-0175">Coiled coil</keyword>
<dbReference type="STRING" id="1122189.SAMN02745165_03154"/>
<organism evidence="2 3">
    <name type="scientific">Malonomonas rubra DSM 5091</name>
    <dbReference type="NCBI Taxonomy" id="1122189"/>
    <lineage>
        <taxon>Bacteria</taxon>
        <taxon>Pseudomonadati</taxon>
        <taxon>Thermodesulfobacteriota</taxon>
        <taxon>Desulfuromonadia</taxon>
        <taxon>Desulfuromonadales</taxon>
        <taxon>Geopsychrobacteraceae</taxon>
        <taxon>Malonomonas</taxon>
    </lineage>
</organism>
<gene>
    <name evidence="2" type="ORF">SAMN02745165_03154</name>
</gene>
<dbReference type="RefSeq" id="WP_072909693.1">
    <property type="nucleotide sequence ID" value="NZ_FQZT01000016.1"/>
</dbReference>
<reference evidence="2 3" key="1">
    <citation type="submission" date="2016-11" db="EMBL/GenBank/DDBJ databases">
        <authorList>
            <person name="Jaros S."/>
            <person name="Januszkiewicz K."/>
            <person name="Wedrychowicz H."/>
        </authorList>
    </citation>
    <scope>NUCLEOTIDE SEQUENCE [LARGE SCALE GENOMIC DNA]</scope>
    <source>
        <strain evidence="2 3">DSM 5091</strain>
    </source>
</reference>
<feature type="coiled-coil region" evidence="1">
    <location>
        <begin position="20"/>
        <end position="65"/>
    </location>
</feature>
<dbReference type="PANTHER" id="PTHR38664:SF1">
    <property type="entry name" value="SLR0058 PROTEIN"/>
    <property type="match status" value="1"/>
</dbReference>
<dbReference type="InterPro" id="IPR008769">
    <property type="entry name" value="PhaF_PhaI"/>
</dbReference>
<sequence>MLEIVEKTLLAGIGAVSLTQKKAEELIDDLKEKLNLSEDEGKKLLDKLQDAAKESQKKLEDMAREEVKKACERVGVVTEEDVAGLKKKVAELEKQLKAMNK</sequence>
<evidence type="ECO:0000313" key="2">
    <source>
        <dbReference type="EMBL" id="SHJ78234.1"/>
    </source>
</evidence>
<dbReference type="OrthoDB" id="191894at2"/>
<accession>A0A1M6M418</accession>
<name>A0A1M6M418_MALRU</name>
<evidence type="ECO:0000256" key="1">
    <source>
        <dbReference type="SAM" id="Coils"/>
    </source>
</evidence>
<dbReference type="PANTHER" id="PTHR38664">
    <property type="entry name" value="SLR0058 PROTEIN"/>
    <property type="match status" value="1"/>
</dbReference>
<dbReference type="Proteomes" id="UP000184171">
    <property type="component" value="Unassembled WGS sequence"/>
</dbReference>
<protein>
    <submittedName>
        <fullName evidence="2">Polyhydroxyalkanoate synthesis regulator phasin</fullName>
    </submittedName>
</protein>
<keyword evidence="3" id="KW-1185">Reference proteome</keyword>
<dbReference type="Pfam" id="PF05597">
    <property type="entry name" value="Phasin"/>
    <property type="match status" value="1"/>
</dbReference>
<proteinExistence type="predicted"/>
<dbReference type="EMBL" id="FQZT01000016">
    <property type="protein sequence ID" value="SHJ78234.1"/>
    <property type="molecule type" value="Genomic_DNA"/>
</dbReference>
<evidence type="ECO:0000313" key="3">
    <source>
        <dbReference type="Proteomes" id="UP000184171"/>
    </source>
</evidence>
<dbReference type="AlphaFoldDB" id="A0A1M6M418"/>